<dbReference type="EMBL" id="JACRWH010000007">
    <property type="protein sequence ID" value="MBC6011786.1"/>
    <property type="molecule type" value="Genomic_DNA"/>
</dbReference>
<dbReference type="InterPro" id="IPR052342">
    <property type="entry name" value="MCH/BMMD"/>
</dbReference>
<dbReference type="Gene3D" id="3.10.129.10">
    <property type="entry name" value="Hotdog Thioesterase"/>
    <property type="match status" value="1"/>
</dbReference>
<dbReference type="RefSeq" id="WP_186998690.1">
    <property type="nucleotide sequence ID" value="NZ_JACRWH010000007.1"/>
</dbReference>
<keyword evidence="3" id="KW-1185">Reference proteome</keyword>
<name>A0ABR7KH64_9FIRM</name>
<organism evidence="2 3">
    <name type="scientific">Holdemanella hominis</name>
    <dbReference type="NCBI Taxonomy" id="2764327"/>
    <lineage>
        <taxon>Bacteria</taxon>
        <taxon>Bacillati</taxon>
        <taxon>Bacillota</taxon>
        <taxon>Erysipelotrichia</taxon>
        <taxon>Erysipelotrichales</taxon>
        <taxon>Erysipelotrichaceae</taxon>
        <taxon>Holdemanella</taxon>
    </lineage>
</organism>
<dbReference type="Proteomes" id="UP000649075">
    <property type="component" value="Unassembled WGS sequence"/>
</dbReference>
<evidence type="ECO:0000259" key="1">
    <source>
        <dbReference type="Pfam" id="PF01575"/>
    </source>
</evidence>
<gene>
    <name evidence="2" type="ORF">H8911_03325</name>
</gene>
<reference evidence="2 3" key="1">
    <citation type="submission" date="2020-08" db="EMBL/GenBank/DDBJ databases">
        <authorList>
            <person name="Liu C."/>
            <person name="Sun Q."/>
        </authorList>
    </citation>
    <scope>NUCLEOTIDE SEQUENCE [LARGE SCALE GENOMIC DNA]</scope>
    <source>
        <strain evidence="2 3">L34</strain>
    </source>
</reference>
<accession>A0ABR7KH64</accession>
<dbReference type="InterPro" id="IPR029069">
    <property type="entry name" value="HotDog_dom_sf"/>
</dbReference>
<feature type="domain" description="MaoC-like" evidence="1">
    <location>
        <begin position="24"/>
        <end position="119"/>
    </location>
</feature>
<evidence type="ECO:0000313" key="3">
    <source>
        <dbReference type="Proteomes" id="UP000649075"/>
    </source>
</evidence>
<dbReference type="InterPro" id="IPR002539">
    <property type="entry name" value="MaoC-like_dom"/>
</dbReference>
<comment type="caution">
    <text evidence="2">The sequence shown here is derived from an EMBL/GenBank/DDBJ whole genome shotgun (WGS) entry which is preliminary data.</text>
</comment>
<sequence>MSENKEIKKVDIPLHIGDSATFVKTITETDVVLFGGLTGDYSQMHFNEEYMKHTMYGTRIAHGILTFAIGCTASTKIQEQVKSPVPSASYGYDKLRFIKPVYFGDTLTCKYTVDRIEEETNKTFSKLEIFNQHGEIVLFAIHILKFFPLEEDGE</sequence>
<evidence type="ECO:0000313" key="2">
    <source>
        <dbReference type="EMBL" id="MBC6011786.1"/>
    </source>
</evidence>
<dbReference type="PANTHER" id="PTHR43664:SF1">
    <property type="entry name" value="BETA-METHYLMALYL-COA DEHYDRATASE"/>
    <property type="match status" value="1"/>
</dbReference>
<proteinExistence type="predicted"/>
<dbReference type="PANTHER" id="PTHR43664">
    <property type="entry name" value="MONOAMINE OXIDASE-RELATED"/>
    <property type="match status" value="1"/>
</dbReference>
<dbReference type="CDD" id="cd03449">
    <property type="entry name" value="R_hydratase"/>
    <property type="match status" value="1"/>
</dbReference>
<dbReference type="Pfam" id="PF01575">
    <property type="entry name" value="MaoC_dehydratas"/>
    <property type="match status" value="1"/>
</dbReference>
<protein>
    <submittedName>
        <fullName evidence="2">MaoC family dehydratase</fullName>
    </submittedName>
</protein>
<dbReference type="SUPFAM" id="SSF54637">
    <property type="entry name" value="Thioesterase/thiol ester dehydrase-isomerase"/>
    <property type="match status" value="1"/>
</dbReference>